<dbReference type="PANTHER" id="PTHR43501">
    <property type="entry name" value="CYTOSOL NON-SPECIFIC DIPEPTIDASE"/>
    <property type="match status" value="1"/>
</dbReference>
<dbReference type="VEuPathDB" id="GiardiaDB:GL50803_8407"/>
<dbReference type="InterPro" id="IPR001160">
    <property type="entry name" value="Peptidase_M20C"/>
</dbReference>
<dbReference type="CDD" id="cd03890">
    <property type="entry name" value="M20_pepD"/>
    <property type="match status" value="1"/>
</dbReference>
<dbReference type="OMA" id="KGGYPGW"/>
<dbReference type="Gene3D" id="3.40.630.10">
    <property type="entry name" value="Zn peptidases"/>
    <property type="match status" value="2"/>
</dbReference>
<dbReference type="InterPro" id="IPR002933">
    <property type="entry name" value="Peptidase_M20"/>
</dbReference>
<dbReference type="NCBIfam" id="TIGR01893">
    <property type="entry name" value="aa-his-dipept"/>
    <property type="match status" value="1"/>
</dbReference>
<evidence type="ECO:0000256" key="3">
    <source>
        <dbReference type="ARBA" id="ARBA00022670"/>
    </source>
</evidence>
<keyword evidence="6" id="KW-0862">Zinc</keyword>
<proteinExistence type="predicted"/>
<dbReference type="Pfam" id="PF07687">
    <property type="entry name" value="M20_dimer"/>
    <property type="match status" value="1"/>
</dbReference>
<evidence type="ECO:0000256" key="4">
    <source>
        <dbReference type="ARBA" id="ARBA00022723"/>
    </source>
</evidence>
<comment type="caution">
    <text evidence="9">The sequence shown here is derived from an EMBL/GenBank/DDBJ whole genome shotgun (WGS) entry which is preliminary data.</text>
</comment>
<comment type="cofactor">
    <cofactor evidence="2">
        <name>Zn(2+)</name>
        <dbReference type="ChEBI" id="CHEBI:29105"/>
    </cofactor>
</comment>
<dbReference type="GO" id="GO:0043171">
    <property type="term" value="P:peptide catabolic process"/>
    <property type="evidence" value="ECO:0000318"/>
    <property type="project" value="GO_Central"/>
</dbReference>
<dbReference type="PANTHER" id="PTHR43501:SF1">
    <property type="entry name" value="CYTOSOL NON-SPECIFIC DIPEPTIDASE"/>
    <property type="match status" value="1"/>
</dbReference>
<dbReference type="EMBL" id="AACB03000001">
    <property type="protein sequence ID" value="KAE8304766.1"/>
    <property type="molecule type" value="Genomic_DNA"/>
</dbReference>
<keyword evidence="5" id="KW-0378">Hydrolase</keyword>
<comment type="cofactor">
    <cofactor evidence="1">
        <name>Co(2+)</name>
        <dbReference type="ChEBI" id="CHEBI:48828"/>
    </cofactor>
</comment>
<gene>
    <name evidence="9" type="ORF">GL50803_008407</name>
</gene>
<dbReference type="Proteomes" id="UP000001548">
    <property type="component" value="Unassembled WGS sequence"/>
</dbReference>
<accession>A8BS90</accession>
<reference evidence="9 10" key="1">
    <citation type="journal article" date="2007" name="Science">
        <title>Genomic minimalism in the early diverging intestinal parasite Giardia lamblia.</title>
        <authorList>
            <person name="Morrison H.G."/>
            <person name="McArthur A.G."/>
            <person name="Gillin F.D."/>
            <person name="Aley S.B."/>
            <person name="Adam R.D."/>
            <person name="Olsen G.J."/>
            <person name="Best A.A."/>
            <person name="Cande W.Z."/>
            <person name="Chen F."/>
            <person name="Cipriano M.J."/>
            <person name="Davids B.J."/>
            <person name="Dawson S.C."/>
            <person name="Elmendorf H.G."/>
            <person name="Hehl A.B."/>
            <person name="Holder M.E."/>
            <person name="Huse S.M."/>
            <person name="Kim U.U."/>
            <person name="Lasek-Nesselquist E."/>
            <person name="Manning G."/>
            <person name="Nigam A."/>
            <person name="Nixon J.E."/>
            <person name="Palm D."/>
            <person name="Passamaneck N.E."/>
            <person name="Prabhu A."/>
            <person name="Reich C.I."/>
            <person name="Reiner D.S."/>
            <person name="Samuelson J."/>
            <person name="Svard S.G."/>
            <person name="Sogin M.L."/>
        </authorList>
    </citation>
    <scope>NUCLEOTIDE SEQUENCE [LARGE SCALE GENOMIC DNA]</scope>
    <source>
        <strain evidence="9 10">WB C6</strain>
    </source>
</reference>
<dbReference type="AlphaFoldDB" id="A8BS90"/>
<dbReference type="GO" id="GO:1903345">
    <property type="term" value="P:negative regulation of protein polyglycylation"/>
    <property type="evidence" value="ECO:0000314"/>
    <property type="project" value="UniProtKB"/>
</dbReference>
<organism evidence="9 10">
    <name type="scientific">Giardia intestinalis (strain ATCC 50803 / WB clone C6)</name>
    <name type="common">Giardia lamblia</name>
    <dbReference type="NCBI Taxonomy" id="184922"/>
    <lineage>
        <taxon>Eukaryota</taxon>
        <taxon>Metamonada</taxon>
        <taxon>Diplomonadida</taxon>
        <taxon>Hexamitidae</taxon>
        <taxon>Giardiinae</taxon>
        <taxon>Giardia</taxon>
    </lineage>
</organism>
<evidence type="ECO:0000256" key="5">
    <source>
        <dbReference type="ARBA" id="ARBA00022801"/>
    </source>
</evidence>
<keyword evidence="7" id="KW-0482">Metalloprotease</keyword>
<dbReference type="PRINTS" id="PR00934">
    <property type="entry name" value="XHISDIPTASE"/>
</dbReference>
<dbReference type="PIRSF" id="PIRSF016599">
    <property type="entry name" value="Xaa-His_dipept"/>
    <property type="match status" value="1"/>
</dbReference>
<dbReference type="GO" id="GO:0006508">
    <property type="term" value="P:proteolysis"/>
    <property type="evidence" value="ECO:0007669"/>
    <property type="project" value="UniProtKB-KW"/>
</dbReference>
<evidence type="ECO:0000256" key="7">
    <source>
        <dbReference type="ARBA" id="ARBA00023049"/>
    </source>
</evidence>
<dbReference type="HOGENOM" id="CLU_028526_0_0_1"/>
<protein>
    <submittedName>
        <fullName evidence="9">Aminoacyl-histidine dipeptidase</fullName>
    </submittedName>
</protein>
<sequence length="506" mass="55103">MLDANRAVLDTILRSFREAENVWETFFKICEVPHGSYNQEQIIPFYTSFFDNLKTSISGLTYSVDGLKNIIVRVPATPGYERVPGICLQGHSDMVCVKTADSSHDFKKDPLMLRVVQKDGKEWLMATGTTLGADNSIGVAIGIAILLECAKDKTFLHGPLELFITSDEEVGLLGAAGMEENCLTSKYLLNLDSEDFGEICVSCAGGFRVTFTHTIKRVDAGTDPYYKLHLSKLSGGHSGCDIHLYRANTIKLMARLVSKIPGARLCALSGGSAHNAIPGSCQAVITCRSDITPAHIAKIWDEIYIAYKPTDPHAVLSVEKHTQQIKPLSQADSDKILNFITVIPHGPIRFSPTVENFVETSFAATIVKLTEGETEFSLLGSGRSSIESELDGVYERLKALASLAGFSISEQQSRYPGWPANMESVFLKQAIESHETLIGFKPHVGAVHAGLEAGLICKKCPGMDAISIGPTIKNPHSPQEALEISTVAPIYRLTRAIVSELAAKYK</sequence>
<evidence type="ECO:0000313" key="9">
    <source>
        <dbReference type="EMBL" id="KAE8304766.1"/>
    </source>
</evidence>
<evidence type="ECO:0000256" key="6">
    <source>
        <dbReference type="ARBA" id="ARBA00022833"/>
    </source>
</evidence>
<dbReference type="GeneID" id="5698052"/>
<keyword evidence="10" id="KW-1185">Reference proteome</keyword>
<keyword evidence="8" id="KW-0170">Cobalt</keyword>
<evidence type="ECO:0000256" key="2">
    <source>
        <dbReference type="ARBA" id="ARBA00001947"/>
    </source>
</evidence>
<dbReference type="GO" id="GO:0005829">
    <property type="term" value="C:cytosol"/>
    <property type="evidence" value="ECO:0000318"/>
    <property type="project" value="GO_Central"/>
</dbReference>
<dbReference type="GO" id="GO:0070573">
    <property type="term" value="F:metallodipeptidase activity"/>
    <property type="evidence" value="ECO:0000318"/>
    <property type="project" value="GO_Central"/>
</dbReference>
<dbReference type="SUPFAM" id="SSF53187">
    <property type="entry name" value="Zn-dependent exopeptidases"/>
    <property type="match status" value="1"/>
</dbReference>
<dbReference type="RefSeq" id="XP_001705176.1">
    <property type="nucleotide sequence ID" value="XM_001705124.1"/>
</dbReference>
<evidence type="ECO:0000256" key="8">
    <source>
        <dbReference type="ARBA" id="ARBA00023285"/>
    </source>
</evidence>
<evidence type="ECO:0000256" key="1">
    <source>
        <dbReference type="ARBA" id="ARBA00001941"/>
    </source>
</evidence>
<dbReference type="Pfam" id="PF01546">
    <property type="entry name" value="Peptidase_M20"/>
    <property type="match status" value="1"/>
</dbReference>
<dbReference type="FunFam" id="3.40.630.10:FF:000015">
    <property type="entry name" value="Aminoacyl-histidine dipeptidase PepD"/>
    <property type="match status" value="1"/>
</dbReference>
<name>A8BS90_GIAIC</name>
<evidence type="ECO:0000313" key="10">
    <source>
        <dbReference type="Proteomes" id="UP000001548"/>
    </source>
</evidence>
<keyword evidence="4" id="KW-0479">Metal-binding</keyword>
<dbReference type="KEGG" id="gla:GL50803_008407"/>
<dbReference type="InterPro" id="IPR011650">
    <property type="entry name" value="Peptidase_M20_dimer"/>
</dbReference>
<dbReference type="GO" id="GO:0046872">
    <property type="term" value="F:metal ion binding"/>
    <property type="evidence" value="ECO:0007669"/>
    <property type="project" value="UniProtKB-KW"/>
</dbReference>
<dbReference type="STRING" id="184922.A8BS90"/>
<dbReference type="FunFam" id="3.40.630.10:FF:000162">
    <property type="entry name" value="Aminoacyl-histidine dipeptidase"/>
    <property type="match status" value="1"/>
</dbReference>
<keyword evidence="3" id="KW-0645">Protease</keyword>